<keyword evidence="2" id="KW-1185">Reference proteome</keyword>
<protein>
    <submittedName>
        <fullName evidence="1">Uncharacterized protein</fullName>
    </submittedName>
</protein>
<dbReference type="AlphaFoldDB" id="A0A9P9YAV2"/>
<accession>A0A9P9YAV2</accession>
<gene>
    <name evidence="1" type="ORF">M5D96_013664</name>
</gene>
<evidence type="ECO:0000313" key="2">
    <source>
        <dbReference type="Proteomes" id="UP001059596"/>
    </source>
</evidence>
<evidence type="ECO:0000313" key="1">
    <source>
        <dbReference type="EMBL" id="KAI8033582.1"/>
    </source>
</evidence>
<comment type="caution">
    <text evidence="1">The sequence shown here is derived from an EMBL/GenBank/DDBJ whole genome shotgun (WGS) entry which is preliminary data.</text>
</comment>
<name>A0A9P9YAV2_9MUSC</name>
<dbReference type="Proteomes" id="UP001059596">
    <property type="component" value="Unassembled WGS sequence"/>
</dbReference>
<proteinExistence type="predicted"/>
<reference evidence="1" key="1">
    <citation type="journal article" date="2023" name="Genome Biol. Evol.">
        <title>Long-read-based Genome Assembly of Drosophila gunungcola Reveals Fewer Chemosensory Genes in Flower-breeding Species.</title>
        <authorList>
            <person name="Negi A."/>
            <person name="Liao B.Y."/>
            <person name="Yeh S.D."/>
        </authorList>
    </citation>
    <scope>NUCLEOTIDE SEQUENCE</scope>
    <source>
        <strain evidence="1">Sukarami</strain>
    </source>
</reference>
<feature type="non-terminal residue" evidence="1">
    <location>
        <position position="44"/>
    </location>
</feature>
<organism evidence="1 2">
    <name type="scientific">Drosophila gunungcola</name>
    <name type="common">fruit fly</name>
    <dbReference type="NCBI Taxonomy" id="103775"/>
    <lineage>
        <taxon>Eukaryota</taxon>
        <taxon>Metazoa</taxon>
        <taxon>Ecdysozoa</taxon>
        <taxon>Arthropoda</taxon>
        <taxon>Hexapoda</taxon>
        <taxon>Insecta</taxon>
        <taxon>Pterygota</taxon>
        <taxon>Neoptera</taxon>
        <taxon>Endopterygota</taxon>
        <taxon>Diptera</taxon>
        <taxon>Brachycera</taxon>
        <taxon>Muscomorpha</taxon>
        <taxon>Ephydroidea</taxon>
        <taxon>Drosophilidae</taxon>
        <taxon>Drosophila</taxon>
        <taxon>Sophophora</taxon>
    </lineage>
</organism>
<sequence>MRFLNAIKNHSPRTFSEKIPENTDVERYFVCATTTKAVLYMQGW</sequence>
<dbReference type="EMBL" id="JAMKOV010000121">
    <property type="protein sequence ID" value="KAI8033582.1"/>
    <property type="molecule type" value="Genomic_DNA"/>
</dbReference>